<dbReference type="Pfam" id="PF07715">
    <property type="entry name" value="Plug"/>
    <property type="match status" value="1"/>
</dbReference>
<comment type="caution">
    <text evidence="15">The sequence shown here is derived from an EMBL/GenBank/DDBJ whole genome shotgun (WGS) entry which is preliminary data.</text>
</comment>
<dbReference type="InterPro" id="IPR008969">
    <property type="entry name" value="CarboxyPept-like_regulatory"/>
</dbReference>
<evidence type="ECO:0000259" key="14">
    <source>
        <dbReference type="Pfam" id="PF07715"/>
    </source>
</evidence>
<dbReference type="InterPro" id="IPR036942">
    <property type="entry name" value="Beta-barrel_TonB_sf"/>
</dbReference>
<keyword evidence="3 10" id="KW-1134">Transmembrane beta strand</keyword>
<evidence type="ECO:0000256" key="2">
    <source>
        <dbReference type="ARBA" id="ARBA00022448"/>
    </source>
</evidence>
<evidence type="ECO:0000256" key="9">
    <source>
        <dbReference type="ARBA" id="ARBA00023237"/>
    </source>
</evidence>
<dbReference type="Gene3D" id="2.60.40.1120">
    <property type="entry name" value="Carboxypeptidase-like, regulatory domain"/>
    <property type="match status" value="1"/>
</dbReference>
<evidence type="ECO:0000256" key="5">
    <source>
        <dbReference type="ARBA" id="ARBA00022729"/>
    </source>
</evidence>
<keyword evidence="8" id="KW-0675">Receptor</keyword>
<protein>
    <submittedName>
        <fullName evidence="15">SusC/RagA family TonB-linked outer membrane protein</fullName>
    </submittedName>
</protein>
<evidence type="ECO:0000256" key="11">
    <source>
        <dbReference type="RuleBase" id="RU003357"/>
    </source>
</evidence>
<comment type="similarity">
    <text evidence="10 11">Belongs to the TonB-dependent receptor family.</text>
</comment>
<keyword evidence="9 10" id="KW-0998">Cell outer membrane</keyword>
<comment type="subcellular location">
    <subcellularLocation>
        <location evidence="1 10">Cell outer membrane</location>
        <topology evidence="1 10">Multi-pass membrane protein</topology>
    </subcellularLocation>
</comment>
<organism evidence="15 16">
    <name type="scientific">Hymenobacter defluvii</name>
    <dbReference type="NCBI Taxonomy" id="2054411"/>
    <lineage>
        <taxon>Bacteria</taxon>
        <taxon>Pseudomonadati</taxon>
        <taxon>Bacteroidota</taxon>
        <taxon>Cytophagia</taxon>
        <taxon>Cytophagales</taxon>
        <taxon>Hymenobacteraceae</taxon>
        <taxon>Hymenobacter</taxon>
    </lineage>
</organism>
<proteinExistence type="inferred from homology"/>
<dbReference type="PROSITE" id="PS52016">
    <property type="entry name" value="TONB_DEPENDENT_REC_3"/>
    <property type="match status" value="1"/>
</dbReference>
<evidence type="ECO:0000256" key="7">
    <source>
        <dbReference type="ARBA" id="ARBA00023136"/>
    </source>
</evidence>
<evidence type="ECO:0000256" key="1">
    <source>
        <dbReference type="ARBA" id="ARBA00004571"/>
    </source>
</evidence>
<dbReference type="Gene3D" id="2.170.130.10">
    <property type="entry name" value="TonB-dependent receptor, plug domain"/>
    <property type="match status" value="1"/>
</dbReference>
<dbReference type="SUPFAM" id="SSF56935">
    <property type="entry name" value="Porins"/>
    <property type="match status" value="1"/>
</dbReference>
<keyword evidence="7 10" id="KW-0472">Membrane</keyword>
<dbReference type="RefSeq" id="WP_208309206.1">
    <property type="nucleotide sequence ID" value="NZ_JAGETX010000023.1"/>
</dbReference>
<accession>A0ABS3TI51</accession>
<evidence type="ECO:0000256" key="10">
    <source>
        <dbReference type="PROSITE-ProRule" id="PRU01360"/>
    </source>
</evidence>
<keyword evidence="4 10" id="KW-0812">Transmembrane</keyword>
<dbReference type="InterPro" id="IPR023997">
    <property type="entry name" value="TonB-dep_OMP_SusC/RagA_CS"/>
</dbReference>
<dbReference type="Gene3D" id="2.40.170.20">
    <property type="entry name" value="TonB-dependent receptor, beta-barrel domain"/>
    <property type="match status" value="1"/>
</dbReference>
<sequence>MKKTLLMSLLLMITLLQYASAQSRSISGRVTDRQTGDGLPGVTVLLKGTSNGVSTNADGTYTLSVTQSAGTLVFSSIGYIQIERAFGEENQINVALAPDTKQLNEVVVTAFGIERETKALTYTVQEVQGEQITKVAQPNVTNALQGKVAGVIVRQSSGMPGSSSLITIRGSRFLTGNNQPLYVVDGLPIESQADFGGGVGDTDYSSRALDINPSDIESISVLKGGAAAALYGNRAANGVVVITTKRGKGVGKKAQLSYTSDYTLDYASRFPKLQNTWAQGSNGIFNQNTSTSWGPRITELDPAVLDKGGKAIVPGRVYDNVEPFFRTGHTINNAVDLTGSGDFGNYGVGLGYTKQIGVIPTTGMDRYSAKVGGDFKVSDKFTIGATANYTNLQVSKLPNGSNLSNPLFTTYYAPRSYDLWGIPFEDPNNPNQQINYRGSFDNPRWALAHNSFSEQTNRMFGSANASYKFTNWLTLNYRVGEDFYTTEGKEFYDLGSGNTGGRTAVPSGGQVRDYTVTQNQLNSNANLVFNKDLTDDINLNVLLGNEFYDIRNRYQNMLGQGVTIGGLQNIDNTTTQTTTEYITRKRTVGFYGNLAASWKEMIYLNASGREDFISNLPNGNRTIFYPSVGLGFVITEAVSVPQNVVTFAKLRASYAETAQAPDATYLTQPRFVRGGAGSGYLSDGITFPFQGLTALSLSDVLYTNQLKPVNVSTTEFGADLRFFNNRLTFDYTFFIQNANNQIFAAPSAPSIGYTSRYVNAGKLRTLGNELVLGITPVRTDNGFNWNLTANFTAYRNKVLELAEGVDNIFLGGFTEPNIRAQAGNAYPVIFGTRYLRNSNGQIVVDADGYPQADEQLGVIGQVQPKFEVGVTNNFTFKGITLTAQVDVRRGGQAYAGNTRLARLYGMDKATEDRTSDYIFPGVKESGTDAQGNPTYVSNDIAIKRDQTYWQLVNDGIDEASVFKTDFVRLRELSLAYSLPTSVVSKTKVLSNVSLTLTGRNLFLITKYPNFDPETNIGGASNFQGLEYVALPQVKSYGIGLRATF</sequence>
<dbReference type="SUPFAM" id="SSF49464">
    <property type="entry name" value="Carboxypeptidase regulatory domain-like"/>
    <property type="match status" value="1"/>
</dbReference>
<name>A0ABS3TI51_9BACT</name>
<evidence type="ECO:0000256" key="3">
    <source>
        <dbReference type="ARBA" id="ARBA00022452"/>
    </source>
</evidence>
<reference evidence="15 16" key="1">
    <citation type="submission" date="2021-03" db="EMBL/GenBank/DDBJ databases">
        <authorList>
            <person name="Kim M.K."/>
        </authorList>
    </citation>
    <scope>NUCLEOTIDE SEQUENCE [LARGE SCALE GENOMIC DNA]</scope>
    <source>
        <strain evidence="15 16">BT507</strain>
    </source>
</reference>
<keyword evidence="16" id="KW-1185">Reference proteome</keyword>
<dbReference type="InterPro" id="IPR039426">
    <property type="entry name" value="TonB-dep_rcpt-like"/>
</dbReference>
<feature type="chain" id="PRO_5045048896" evidence="12">
    <location>
        <begin position="22"/>
        <end position="1044"/>
    </location>
</feature>
<dbReference type="PANTHER" id="PTHR30069:SF29">
    <property type="entry name" value="HEMOGLOBIN AND HEMOGLOBIN-HAPTOGLOBIN-BINDING PROTEIN 1-RELATED"/>
    <property type="match status" value="1"/>
</dbReference>
<keyword evidence="2 10" id="KW-0813">Transport</keyword>
<evidence type="ECO:0000313" key="16">
    <source>
        <dbReference type="Proteomes" id="UP000670527"/>
    </source>
</evidence>
<dbReference type="EMBL" id="JAGETX010000023">
    <property type="protein sequence ID" value="MBO3273053.1"/>
    <property type="molecule type" value="Genomic_DNA"/>
</dbReference>
<dbReference type="Proteomes" id="UP000670527">
    <property type="component" value="Unassembled WGS sequence"/>
</dbReference>
<evidence type="ECO:0000313" key="15">
    <source>
        <dbReference type="EMBL" id="MBO3273053.1"/>
    </source>
</evidence>
<gene>
    <name evidence="15" type="ORF">J4D97_20550</name>
</gene>
<dbReference type="NCBIfam" id="TIGR04056">
    <property type="entry name" value="OMP_RagA_SusC"/>
    <property type="match status" value="1"/>
</dbReference>
<keyword evidence="5 12" id="KW-0732">Signal</keyword>
<dbReference type="InterPro" id="IPR023996">
    <property type="entry name" value="TonB-dep_OMP_SusC/RagA"/>
</dbReference>
<dbReference type="InterPro" id="IPR037066">
    <property type="entry name" value="Plug_dom_sf"/>
</dbReference>
<evidence type="ECO:0000256" key="12">
    <source>
        <dbReference type="SAM" id="SignalP"/>
    </source>
</evidence>
<feature type="domain" description="TonB-dependent receptor-like beta-barrel" evidence="13">
    <location>
        <begin position="417"/>
        <end position="837"/>
    </location>
</feature>
<feature type="domain" description="TonB-dependent receptor plug" evidence="14">
    <location>
        <begin position="119"/>
        <end position="239"/>
    </location>
</feature>
<evidence type="ECO:0000256" key="8">
    <source>
        <dbReference type="ARBA" id="ARBA00023170"/>
    </source>
</evidence>
<dbReference type="InterPro" id="IPR012910">
    <property type="entry name" value="Plug_dom"/>
</dbReference>
<dbReference type="NCBIfam" id="TIGR04057">
    <property type="entry name" value="SusC_RagA_signa"/>
    <property type="match status" value="1"/>
</dbReference>
<dbReference type="PANTHER" id="PTHR30069">
    <property type="entry name" value="TONB-DEPENDENT OUTER MEMBRANE RECEPTOR"/>
    <property type="match status" value="1"/>
</dbReference>
<feature type="signal peptide" evidence="12">
    <location>
        <begin position="1"/>
        <end position="21"/>
    </location>
</feature>
<dbReference type="Pfam" id="PF13715">
    <property type="entry name" value="CarbopepD_reg_2"/>
    <property type="match status" value="1"/>
</dbReference>
<dbReference type="InterPro" id="IPR000531">
    <property type="entry name" value="Beta-barrel_TonB"/>
</dbReference>
<evidence type="ECO:0000256" key="6">
    <source>
        <dbReference type="ARBA" id="ARBA00023077"/>
    </source>
</evidence>
<evidence type="ECO:0000256" key="4">
    <source>
        <dbReference type="ARBA" id="ARBA00022692"/>
    </source>
</evidence>
<evidence type="ECO:0000259" key="13">
    <source>
        <dbReference type="Pfam" id="PF00593"/>
    </source>
</evidence>
<keyword evidence="6 11" id="KW-0798">TonB box</keyword>
<dbReference type="Pfam" id="PF00593">
    <property type="entry name" value="TonB_dep_Rec_b-barrel"/>
    <property type="match status" value="1"/>
</dbReference>